<dbReference type="Pfam" id="PF13442">
    <property type="entry name" value="Cytochrome_CBB3"/>
    <property type="match status" value="1"/>
</dbReference>
<evidence type="ECO:0000256" key="6">
    <source>
        <dbReference type="SAM" id="Phobius"/>
    </source>
</evidence>
<dbReference type="Pfam" id="PF21342">
    <property type="entry name" value="SoxA-TsdA_cyt-c"/>
    <property type="match status" value="1"/>
</dbReference>
<dbReference type="GO" id="GO:0020037">
    <property type="term" value="F:heme binding"/>
    <property type="evidence" value="ECO:0007669"/>
    <property type="project" value="InterPro"/>
</dbReference>
<dbReference type="InterPro" id="IPR009056">
    <property type="entry name" value="Cyt_c-like_dom"/>
</dbReference>
<keyword evidence="6" id="KW-1133">Transmembrane helix</keyword>
<dbReference type="InterPro" id="IPR036909">
    <property type="entry name" value="Cyt_c-like_dom_sf"/>
</dbReference>
<dbReference type="PANTHER" id="PTHR35008:SF8">
    <property type="entry name" value="ALCOHOL DEHYDROGENASE CYTOCHROME C SUBUNIT"/>
    <property type="match status" value="1"/>
</dbReference>
<sequence>MNNRTLLYALTLTCILLIFGAWTLAFFQYGAAVRQTPAPQALATLQAGPAAEPQFNPPKPQDAPEDMREAVMLGYNIINDTAQYAPEHVGNELACATCHLEGGTSKASITLVGVAATYPRFLASHGYSADLAQKVQDCFARNLNAAPPALDSRTMQAVLAYLHWISKDIPVYAKLPWALPAKLDSNHKPDAASGASVYADNCAACHGDAGDGSPPLWGNGAYTDGSTMHDINTFAVYTHRFMPPDAANLTPEQALDVAAYVDGQPRPHYAPAKPATATGAPKAPQGK</sequence>
<evidence type="ECO:0000256" key="1">
    <source>
        <dbReference type="ARBA" id="ARBA00022617"/>
    </source>
</evidence>
<name>A0A212J3W3_9BACT</name>
<accession>A0A212J3W3</accession>
<evidence type="ECO:0000256" key="3">
    <source>
        <dbReference type="ARBA" id="ARBA00023004"/>
    </source>
</evidence>
<dbReference type="RefSeq" id="WP_227117678.1">
    <property type="nucleotide sequence ID" value="NZ_LT598928.1"/>
</dbReference>
<keyword evidence="2 4" id="KW-0479">Metal-binding</keyword>
<keyword evidence="3 4" id="KW-0408">Iron</keyword>
<feature type="transmembrane region" description="Helical" evidence="6">
    <location>
        <begin position="6"/>
        <end position="27"/>
    </location>
</feature>
<dbReference type="SUPFAM" id="SSF46626">
    <property type="entry name" value="Cytochrome c"/>
    <property type="match status" value="2"/>
</dbReference>
<feature type="compositionally biased region" description="Low complexity" evidence="5">
    <location>
        <begin position="270"/>
        <end position="287"/>
    </location>
</feature>
<evidence type="ECO:0000259" key="7">
    <source>
        <dbReference type="PROSITE" id="PS51007"/>
    </source>
</evidence>
<protein>
    <recommendedName>
        <fullName evidence="7">Cytochrome c domain-containing protein</fullName>
    </recommendedName>
</protein>
<evidence type="ECO:0000256" key="5">
    <source>
        <dbReference type="SAM" id="MobiDB-lite"/>
    </source>
</evidence>
<dbReference type="GO" id="GO:0009055">
    <property type="term" value="F:electron transfer activity"/>
    <property type="evidence" value="ECO:0007669"/>
    <property type="project" value="InterPro"/>
</dbReference>
<proteinExistence type="predicted"/>
<evidence type="ECO:0000256" key="4">
    <source>
        <dbReference type="PROSITE-ProRule" id="PRU00433"/>
    </source>
</evidence>
<gene>
    <name evidence="8" type="ORF">KM92DES2_10492</name>
</gene>
<dbReference type="EMBL" id="FLUP01000001">
    <property type="protein sequence ID" value="SBV94152.1"/>
    <property type="molecule type" value="Genomic_DNA"/>
</dbReference>
<evidence type="ECO:0000256" key="2">
    <source>
        <dbReference type="ARBA" id="ARBA00022723"/>
    </source>
</evidence>
<dbReference type="Gene3D" id="1.10.760.10">
    <property type="entry name" value="Cytochrome c-like domain"/>
    <property type="match status" value="2"/>
</dbReference>
<dbReference type="PROSITE" id="PS51007">
    <property type="entry name" value="CYTC"/>
    <property type="match status" value="1"/>
</dbReference>
<organism evidence="8">
    <name type="scientific">uncultured Desulfovibrio sp</name>
    <dbReference type="NCBI Taxonomy" id="167968"/>
    <lineage>
        <taxon>Bacteria</taxon>
        <taxon>Pseudomonadati</taxon>
        <taxon>Thermodesulfobacteriota</taxon>
        <taxon>Desulfovibrionia</taxon>
        <taxon>Desulfovibrionales</taxon>
        <taxon>Desulfovibrionaceae</taxon>
        <taxon>Desulfovibrio</taxon>
        <taxon>environmental samples</taxon>
    </lineage>
</organism>
<dbReference type="GO" id="GO:0046872">
    <property type="term" value="F:metal ion binding"/>
    <property type="evidence" value="ECO:0007669"/>
    <property type="project" value="UniProtKB-KW"/>
</dbReference>
<dbReference type="InterPro" id="IPR051459">
    <property type="entry name" value="Cytochrome_c-type_DH"/>
</dbReference>
<feature type="region of interest" description="Disordered" evidence="5">
    <location>
        <begin position="265"/>
        <end position="287"/>
    </location>
</feature>
<keyword evidence="1 4" id="KW-0349">Heme</keyword>
<dbReference type="PANTHER" id="PTHR35008">
    <property type="entry name" value="BLL4482 PROTEIN-RELATED"/>
    <property type="match status" value="1"/>
</dbReference>
<keyword evidence="6" id="KW-0472">Membrane</keyword>
<feature type="domain" description="Cytochrome c" evidence="7">
    <location>
        <begin position="189"/>
        <end position="265"/>
    </location>
</feature>
<reference evidence="8" key="1">
    <citation type="submission" date="2016-04" db="EMBL/GenBank/DDBJ databases">
        <authorList>
            <person name="Evans L.H."/>
            <person name="Alamgir A."/>
            <person name="Owens N."/>
            <person name="Weber N.D."/>
            <person name="Virtaneva K."/>
            <person name="Barbian K."/>
            <person name="Babar A."/>
            <person name="Rosenke K."/>
        </authorList>
    </citation>
    <scope>NUCLEOTIDE SEQUENCE</scope>
    <source>
        <strain evidence="8">92-2</strain>
    </source>
</reference>
<keyword evidence="6" id="KW-0812">Transmembrane</keyword>
<dbReference type="AlphaFoldDB" id="A0A212J3W3"/>
<evidence type="ECO:0000313" key="8">
    <source>
        <dbReference type="EMBL" id="SBV94152.1"/>
    </source>
</evidence>